<keyword evidence="2" id="KW-1185">Reference proteome</keyword>
<reference evidence="1" key="1">
    <citation type="submission" date="2019-12" db="EMBL/GenBank/DDBJ databases">
        <title>Isolation and complete genomic sequence of bacteriophage NF: A novel Vibrio alginolyticus phage isolated from the coastal water of Qingdao, China.</title>
        <authorList>
            <person name="Zhang X."/>
        </authorList>
    </citation>
    <scope>NUCLEOTIDE SEQUENCE [LARGE SCALE GENOMIC DNA]</scope>
</reference>
<organism evidence="1 2">
    <name type="scientific">Vibrio phage NF</name>
    <dbReference type="NCBI Taxonomy" id="2686202"/>
    <lineage>
        <taxon>Viruses</taxon>
        <taxon>Duplodnaviria</taxon>
        <taxon>Heunggongvirae</taxon>
        <taxon>Uroviricota</taxon>
        <taxon>Caudoviricetes</taxon>
        <taxon>Enfavirus</taxon>
        <taxon>Enfavirus NF</taxon>
    </lineage>
</organism>
<evidence type="ECO:0000313" key="2">
    <source>
        <dbReference type="Proteomes" id="UP000435913"/>
    </source>
</evidence>
<proteinExistence type="predicted"/>
<dbReference type="GeneID" id="77925314"/>
<name>A0A6B9J1S7_9CAUD</name>
<dbReference type="RefSeq" id="YP_010649754.1">
    <property type="nucleotide sequence ID" value="NC_070773.1"/>
</dbReference>
<accession>A0A6B9J1S7</accession>
<sequence length="97" mass="10992">MRLAWIALLSFSANAWTLPEGAPMCTSKSALDSYEIQQSGEPVSEIELIQIRNDCDLTHPTAKVNPHFMGVYSKVQAVNYKDERKVYFVVTRDLIKD</sequence>
<dbReference type="Proteomes" id="UP000435913">
    <property type="component" value="Segment"/>
</dbReference>
<evidence type="ECO:0000313" key="1">
    <source>
        <dbReference type="EMBL" id="QGZ13236.1"/>
    </source>
</evidence>
<protein>
    <submittedName>
        <fullName evidence="1">Uncharacterized protein</fullName>
    </submittedName>
</protein>
<dbReference type="EMBL" id="MN812722">
    <property type="protein sequence ID" value="QGZ13236.1"/>
    <property type="molecule type" value="Genomic_DNA"/>
</dbReference>
<dbReference type="KEGG" id="vg:77925314"/>